<accession>A0ABS2I7R2</accession>
<organism evidence="1 2">
    <name type="scientific">Streptomyces durocortorensis</name>
    <dbReference type="NCBI Taxonomy" id="2811104"/>
    <lineage>
        <taxon>Bacteria</taxon>
        <taxon>Bacillati</taxon>
        <taxon>Actinomycetota</taxon>
        <taxon>Actinomycetes</taxon>
        <taxon>Kitasatosporales</taxon>
        <taxon>Streptomycetaceae</taxon>
        <taxon>Streptomyces</taxon>
    </lineage>
</organism>
<feature type="non-terminal residue" evidence="1">
    <location>
        <position position="1"/>
    </location>
</feature>
<reference evidence="1 2" key="1">
    <citation type="submission" date="2021-02" db="EMBL/GenBank/DDBJ databases">
        <title>Genome Streptomyces sp. RHZ10.</title>
        <authorList>
            <person name="Besaury L."/>
        </authorList>
    </citation>
    <scope>NUCLEOTIDE SEQUENCE [LARGE SCALE GENOMIC DNA]</scope>
    <source>
        <strain evidence="1 2">RHZ10</strain>
    </source>
</reference>
<dbReference type="Proteomes" id="UP000712045">
    <property type="component" value="Unassembled WGS sequence"/>
</dbReference>
<proteinExistence type="predicted"/>
<evidence type="ECO:0000313" key="2">
    <source>
        <dbReference type="Proteomes" id="UP000712045"/>
    </source>
</evidence>
<name>A0ABS2I7R2_9ACTN</name>
<sequence length="77" mass="7912">LRAGRGPGPPGFPRRSLLLLTAGAFPPPPGPPPPHGTFRINDLPRATGSTTYEVGYAGDALHSPSTASATVRVRRAG</sequence>
<dbReference type="EMBL" id="JAFEUF010000245">
    <property type="protein sequence ID" value="MBM7057922.1"/>
    <property type="molecule type" value="Genomic_DNA"/>
</dbReference>
<gene>
    <name evidence="1" type="ORF">JS521_29825</name>
</gene>
<protein>
    <submittedName>
        <fullName evidence="1">Uncharacterized protein</fullName>
    </submittedName>
</protein>
<comment type="caution">
    <text evidence="1">The sequence shown here is derived from an EMBL/GenBank/DDBJ whole genome shotgun (WGS) entry which is preliminary data.</text>
</comment>
<keyword evidence="2" id="KW-1185">Reference proteome</keyword>
<evidence type="ECO:0000313" key="1">
    <source>
        <dbReference type="EMBL" id="MBM7057922.1"/>
    </source>
</evidence>